<dbReference type="STRING" id="312017.I7LWT4"/>
<dbReference type="PROSITE" id="PS00889">
    <property type="entry name" value="CNMP_BINDING_2"/>
    <property type="match status" value="1"/>
</dbReference>
<feature type="region of interest" description="Disordered" evidence="2">
    <location>
        <begin position="513"/>
        <end position="556"/>
    </location>
</feature>
<feature type="domain" description="Cyclic nucleotide-binding" evidence="3">
    <location>
        <begin position="324"/>
        <end position="460"/>
    </location>
</feature>
<feature type="compositionally biased region" description="Polar residues" evidence="2">
    <location>
        <begin position="1078"/>
        <end position="1096"/>
    </location>
</feature>
<accession>I7LWT4</accession>
<proteinExistence type="predicted"/>
<dbReference type="InterPro" id="IPR018488">
    <property type="entry name" value="cNMP-bd_CS"/>
</dbReference>
<feature type="region of interest" description="Disordered" evidence="2">
    <location>
        <begin position="1"/>
        <end position="28"/>
    </location>
</feature>
<reference evidence="5" key="1">
    <citation type="journal article" date="2006" name="PLoS Biol.">
        <title>Macronuclear genome sequence of the ciliate Tetrahymena thermophila, a model eukaryote.</title>
        <authorList>
            <person name="Eisen J.A."/>
            <person name="Coyne R.S."/>
            <person name="Wu M."/>
            <person name="Wu D."/>
            <person name="Thiagarajan M."/>
            <person name="Wortman J.R."/>
            <person name="Badger J.H."/>
            <person name="Ren Q."/>
            <person name="Amedeo P."/>
            <person name="Jones K.M."/>
            <person name="Tallon L.J."/>
            <person name="Delcher A.L."/>
            <person name="Salzberg S.L."/>
            <person name="Silva J.C."/>
            <person name="Haas B.J."/>
            <person name="Majoros W.H."/>
            <person name="Farzad M."/>
            <person name="Carlton J.M."/>
            <person name="Smith R.K. Jr."/>
            <person name="Garg J."/>
            <person name="Pearlman R.E."/>
            <person name="Karrer K.M."/>
            <person name="Sun L."/>
            <person name="Manning G."/>
            <person name="Elde N.C."/>
            <person name="Turkewitz A.P."/>
            <person name="Asai D.J."/>
            <person name="Wilkes D.E."/>
            <person name="Wang Y."/>
            <person name="Cai H."/>
            <person name="Collins K."/>
            <person name="Stewart B.A."/>
            <person name="Lee S.R."/>
            <person name="Wilamowska K."/>
            <person name="Weinberg Z."/>
            <person name="Ruzzo W.L."/>
            <person name="Wloga D."/>
            <person name="Gaertig J."/>
            <person name="Frankel J."/>
            <person name="Tsao C.-C."/>
            <person name="Gorovsky M.A."/>
            <person name="Keeling P.J."/>
            <person name="Waller R.F."/>
            <person name="Patron N.J."/>
            <person name="Cherry J.M."/>
            <person name="Stover N.A."/>
            <person name="Krieger C.J."/>
            <person name="del Toro C."/>
            <person name="Ryder H.F."/>
            <person name="Williamson S.C."/>
            <person name="Barbeau R.A."/>
            <person name="Hamilton E.P."/>
            <person name="Orias E."/>
        </authorList>
    </citation>
    <scope>NUCLEOTIDE SEQUENCE [LARGE SCALE GENOMIC DNA]</scope>
    <source>
        <strain evidence="5">SB210</strain>
    </source>
</reference>
<feature type="compositionally biased region" description="Polar residues" evidence="2">
    <location>
        <begin position="536"/>
        <end position="556"/>
    </location>
</feature>
<feature type="coiled-coil region" evidence="1">
    <location>
        <begin position="482"/>
        <end position="509"/>
    </location>
</feature>
<keyword evidence="1" id="KW-0175">Coiled coil</keyword>
<dbReference type="PROSITE" id="PS50042">
    <property type="entry name" value="CNMP_BINDING_3"/>
    <property type="match status" value="3"/>
</dbReference>
<sequence>MEYQDDNNDIIDEENQECENKQQTPPTTDKKIQIFNDQIINYEMLSKRSVITKTDKVALKKQSILIINNPILNINNWDPQKTKNIIQSKIIDFRERDVSMIAINILTRPVKTKQEKNFLMKGIQGLQLFQEYKDIFSEDQMNHQLFKEIQLKCFKKNEVIFNIGDHGSTYFIILLGSVFCLLREATQQQPQGDSYQNENAHSNDPKTISQDINNIKRMKSREVLPQVNKKQSAKDASVYTEEEQEDLYQIKKIYPNLECVKIYKAGEAFGEISLMTNSSRTATMVCREDTYLMTLNKQGFEKIVGAYHEYIVRERLAFLQRFSFFKEIHPSKLLSILLFMNIEKFEQKNVIYKQGDDIDYVYFIKSGEIELFTNICLDSLAQDEENNKSFSPKKQIKYNIVDQNKISKKLKKKIPISILGPNNLFGEEEIQLNINKRKCEAIVYSIEATLFIIRKDTIQNRSKFTSERQSMMIQTLDLEQKAKILIKQNIETENMLNKLKMESKNLTNENVLPLQDQDEDQDFSQSNKIKTKESESLSPSQKQQPKNKLNNGQFTPRKSVLQHIRGFIDSPTSKTQNNQIDSFDYFQQCIDSQQRYSICQSPRLNNSKEQSVQYNSIFHNSGQSQSPRLNDSKEFVKQQNSIFHQDQKYATNQFIIENQKRRSTTNSLVNKSKNNENIYIQPYELDTLQVVNISPRGKKAIHQSRKISPEKPSTIAAVNDQPEVNAFSNQIKWQNNQMQPLSEDRNYLTSKKQTIPNLDSNNYYTRRESDQKVFQLLEKNGLLGNQIEELQSKQNFNENLLKYIEDKNPNSSKKHNIFNIVSNEIESQAKQKNGIITNPFNIFSISDEQIQQRFNAINSSSQIYPKSDKTSSVLQNGSSKNNLSHLRQKYQLIKQKFFNRDLSSYCSNTQNGLSCNQITEVSNNTQKQLKNKSYLFNNLQKIDSNQLINGGSNQKNSLKNYLKHLDKYEDKRGKTSNKIQKQNTSQLEEIMLSSINQSFTDTMNSQKTQNKKGVDIIVETNLDLEKPSFIEYNTGELAMNKQGEDLIFQNNSDISDIALNTHDQIQNQHQEDTKLNENETNLSRQSTEKPNNFQRRASQEDMKLKLKKQQLILPLSKITKNDEENYIFQSFTQRNILGSQKQSTPDFSQPLSIRDSGLQNQIYYLKQYSLLNKLACKKNQSSNATKQNISTERIIPQQQQIESLVMSSTIKFEILSKKNTQNKYKADEIIQKLKKENNNTLPSIHQTESNINPAFNNSLVPTIQPNQSKIQISQSQSTSSAINVQTINKQNKNLNTSKNNPKQQMYTQGMNIHYTTKKAKNDFFSQIFKSSEASRQHLLNQNYEITDTKQSIFDQSQGINIYGLQSNPVKLVSSQKQNSNQPLK</sequence>
<feature type="compositionally biased region" description="Acidic residues" evidence="2">
    <location>
        <begin position="1"/>
        <end position="17"/>
    </location>
</feature>
<dbReference type="Gene3D" id="2.60.120.10">
    <property type="entry name" value="Jelly Rolls"/>
    <property type="match status" value="2"/>
</dbReference>
<organism evidence="4 5">
    <name type="scientific">Tetrahymena thermophila (strain SB210)</name>
    <dbReference type="NCBI Taxonomy" id="312017"/>
    <lineage>
        <taxon>Eukaryota</taxon>
        <taxon>Sar</taxon>
        <taxon>Alveolata</taxon>
        <taxon>Ciliophora</taxon>
        <taxon>Intramacronucleata</taxon>
        <taxon>Oligohymenophorea</taxon>
        <taxon>Hymenostomatida</taxon>
        <taxon>Tetrahymenina</taxon>
        <taxon>Tetrahymenidae</taxon>
        <taxon>Tetrahymena</taxon>
    </lineage>
</organism>
<dbReference type="CDD" id="cd00038">
    <property type="entry name" value="CAP_ED"/>
    <property type="match status" value="2"/>
</dbReference>
<dbReference type="InterPro" id="IPR014710">
    <property type="entry name" value="RmlC-like_jellyroll"/>
</dbReference>
<protein>
    <submittedName>
        <fullName evidence="4">Cyclic nucleotide-binding domain protein</fullName>
    </submittedName>
</protein>
<evidence type="ECO:0000259" key="3">
    <source>
        <dbReference type="PROSITE" id="PS50042"/>
    </source>
</evidence>
<dbReference type="InterPro" id="IPR000595">
    <property type="entry name" value="cNMP-bd_dom"/>
</dbReference>
<dbReference type="SUPFAM" id="SSF51206">
    <property type="entry name" value="cAMP-binding domain-like"/>
    <property type="match status" value="2"/>
</dbReference>
<evidence type="ECO:0000313" key="4">
    <source>
        <dbReference type="EMBL" id="EAS02812.2"/>
    </source>
</evidence>
<dbReference type="PANTHER" id="PTHR23011:SF28">
    <property type="entry name" value="CYCLIC NUCLEOTIDE-BINDING DOMAIN CONTAINING PROTEIN"/>
    <property type="match status" value="1"/>
</dbReference>
<evidence type="ECO:0000313" key="5">
    <source>
        <dbReference type="Proteomes" id="UP000009168"/>
    </source>
</evidence>
<evidence type="ECO:0000256" key="1">
    <source>
        <dbReference type="SAM" id="Coils"/>
    </source>
</evidence>
<feature type="domain" description="Cyclic nucleotide-binding" evidence="3">
    <location>
        <begin position="260"/>
        <end position="321"/>
    </location>
</feature>
<dbReference type="Proteomes" id="UP000009168">
    <property type="component" value="Unassembled WGS sequence"/>
</dbReference>
<name>I7LWT4_TETTS</name>
<keyword evidence="5" id="KW-1185">Reference proteome</keyword>
<dbReference type="Pfam" id="PF00027">
    <property type="entry name" value="cNMP_binding"/>
    <property type="match status" value="1"/>
</dbReference>
<dbReference type="InParanoid" id="I7LWT4"/>
<dbReference type="InterPro" id="IPR018490">
    <property type="entry name" value="cNMP-bd_dom_sf"/>
</dbReference>
<dbReference type="OrthoDB" id="290593at2759"/>
<dbReference type="eggNOG" id="ENOG502RT3Q">
    <property type="taxonomic scope" value="Eukaryota"/>
</dbReference>
<gene>
    <name evidence="4" type="ORF">TTHERM_00349020</name>
</gene>
<feature type="domain" description="Cyclic nucleotide-binding" evidence="3">
    <location>
        <begin position="144"/>
        <end position="178"/>
    </location>
</feature>
<dbReference type="EMBL" id="GG662523">
    <property type="protein sequence ID" value="EAS02812.2"/>
    <property type="molecule type" value="Genomic_DNA"/>
</dbReference>
<feature type="region of interest" description="Disordered" evidence="2">
    <location>
        <begin position="1068"/>
        <end position="1098"/>
    </location>
</feature>
<dbReference type="KEGG" id="tet:TTHERM_00349020"/>
<evidence type="ECO:0000256" key="2">
    <source>
        <dbReference type="SAM" id="MobiDB-lite"/>
    </source>
</evidence>
<dbReference type="PANTHER" id="PTHR23011">
    <property type="entry name" value="CYCLIC NUCLEOTIDE-BINDING DOMAIN CONTAINING PROTEIN"/>
    <property type="match status" value="1"/>
</dbReference>
<dbReference type="RefSeq" id="XP_001023057.2">
    <property type="nucleotide sequence ID" value="XM_001023057.2"/>
</dbReference>
<dbReference type="GeneID" id="7835448"/>